<dbReference type="AlphaFoldDB" id="A0A1G9NBW2"/>
<dbReference type="InterPro" id="IPR051949">
    <property type="entry name" value="Cation_Transport_ATPase"/>
</dbReference>
<dbReference type="NCBIfam" id="TIGR01511">
    <property type="entry name" value="ATPase-IB1_Cu"/>
    <property type="match status" value="1"/>
</dbReference>
<dbReference type="Pfam" id="PF00702">
    <property type="entry name" value="Hydrolase"/>
    <property type="match status" value="1"/>
</dbReference>
<keyword evidence="12 17" id="KW-1133">Transmembrane helix</keyword>
<dbReference type="SFLD" id="SFLDG00002">
    <property type="entry name" value="C1.7:_P-type_atpase_like"/>
    <property type="match status" value="1"/>
</dbReference>
<organism evidence="19 20">
    <name type="scientific">Dendrosporobacter quercicolus</name>
    <dbReference type="NCBI Taxonomy" id="146817"/>
    <lineage>
        <taxon>Bacteria</taxon>
        <taxon>Bacillati</taxon>
        <taxon>Bacillota</taxon>
        <taxon>Negativicutes</taxon>
        <taxon>Selenomonadales</taxon>
        <taxon>Sporomusaceae</taxon>
        <taxon>Dendrosporobacter</taxon>
    </lineage>
</organism>
<keyword evidence="6 17" id="KW-0479">Metal-binding</keyword>
<dbReference type="InterPro" id="IPR023298">
    <property type="entry name" value="ATPase_P-typ_TM_dom_sf"/>
</dbReference>
<keyword evidence="13" id="KW-0186">Copper</keyword>
<name>A0A1G9NBW2_9FIRM</name>
<dbReference type="NCBIfam" id="TIGR01525">
    <property type="entry name" value="ATPase-IB_hvy"/>
    <property type="match status" value="1"/>
</dbReference>
<evidence type="ECO:0000256" key="14">
    <source>
        <dbReference type="ARBA" id="ARBA00023065"/>
    </source>
</evidence>
<dbReference type="NCBIfam" id="TIGR01512">
    <property type="entry name" value="ATPase-IB2_Cd"/>
    <property type="match status" value="1"/>
</dbReference>
<evidence type="ECO:0000256" key="2">
    <source>
        <dbReference type="ARBA" id="ARBA00006024"/>
    </source>
</evidence>
<comment type="subcellular location">
    <subcellularLocation>
        <location evidence="1">Cell membrane</location>
        <topology evidence="1">Multi-pass membrane protein</topology>
    </subcellularLocation>
</comment>
<keyword evidence="11" id="KW-1278">Translocase</keyword>
<dbReference type="NCBIfam" id="TIGR01494">
    <property type="entry name" value="ATPase_P-type"/>
    <property type="match status" value="1"/>
</dbReference>
<dbReference type="InterPro" id="IPR008250">
    <property type="entry name" value="ATPase_P-typ_transduc_dom_A_sf"/>
</dbReference>
<dbReference type="Pfam" id="PF00122">
    <property type="entry name" value="E1-E2_ATPase"/>
    <property type="match status" value="1"/>
</dbReference>
<dbReference type="InterPro" id="IPR036412">
    <property type="entry name" value="HAD-like_sf"/>
</dbReference>
<evidence type="ECO:0000256" key="7">
    <source>
        <dbReference type="ARBA" id="ARBA00022741"/>
    </source>
</evidence>
<dbReference type="SUPFAM" id="SSF81665">
    <property type="entry name" value="Calcium ATPase, transmembrane domain M"/>
    <property type="match status" value="1"/>
</dbReference>
<dbReference type="GO" id="GO:0140581">
    <property type="term" value="F:P-type monovalent copper transporter activity"/>
    <property type="evidence" value="ECO:0007669"/>
    <property type="project" value="UniProtKB-EC"/>
</dbReference>
<dbReference type="RefSeq" id="WP_092068953.1">
    <property type="nucleotide sequence ID" value="NZ_FNHB01000001.1"/>
</dbReference>
<dbReference type="PRINTS" id="PR00119">
    <property type="entry name" value="CATATPASE"/>
</dbReference>
<dbReference type="FunFam" id="2.70.150.10:FF:000002">
    <property type="entry name" value="Copper-transporting ATPase 1, putative"/>
    <property type="match status" value="1"/>
</dbReference>
<dbReference type="Gene3D" id="2.70.150.10">
    <property type="entry name" value="Calcium-transporting ATPase, cytoplasmic transduction domain A"/>
    <property type="match status" value="1"/>
</dbReference>
<feature type="domain" description="P-type ATPase A" evidence="18">
    <location>
        <begin position="132"/>
        <end position="232"/>
    </location>
</feature>
<dbReference type="GO" id="GO:0005886">
    <property type="term" value="C:plasma membrane"/>
    <property type="evidence" value="ECO:0007669"/>
    <property type="project" value="UniProtKB-SubCell"/>
</dbReference>
<evidence type="ECO:0000256" key="1">
    <source>
        <dbReference type="ARBA" id="ARBA00004651"/>
    </source>
</evidence>
<keyword evidence="5 17" id="KW-0812">Transmembrane</keyword>
<dbReference type="Proteomes" id="UP000214880">
    <property type="component" value="Unassembled WGS sequence"/>
</dbReference>
<dbReference type="OrthoDB" id="9760364at2"/>
<comment type="similarity">
    <text evidence="2 17">Belongs to the cation transport ATPase (P-type) (TC 3.A.3) family. Type IB subfamily.</text>
</comment>
<keyword evidence="8" id="KW-0187">Copper transport</keyword>
<dbReference type="EC" id="7.2.2.8" evidence="3"/>
<evidence type="ECO:0000256" key="11">
    <source>
        <dbReference type="ARBA" id="ARBA00022967"/>
    </source>
</evidence>
<keyword evidence="10" id="KW-0460">Magnesium</keyword>
<keyword evidence="7 17" id="KW-0547">Nucleotide-binding</keyword>
<reference evidence="19 20" key="1">
    <citation type="submission" date="2016-10" db="EMBL/GenBank/DDBJ databases">
        <authorList>
            <person name="de Groot N.N."/>
        </authorList>
    </citation>
    <scope>NUCLEOTIDE SEQUENCE [LARGE SCALE GENOMIC DNA]</scope>
    <source>
        <strain evidence="19 20">DSM 1736</strain>
    </source>
</reference>
<keyword evidence="4" id="KW-0813">Transport</keyword>
<dbReference type="STRING" id="146817.SAMN04488502_101961"/>
<dbReference type="EMBL" id="FNHB01000001">
    <property type="protein sequence ID" value="SDL83949.1"/>
    <property type="molecule type" value="Genomic_DNA"/>
</dbReference>
<evidence type="ECO:0000256" key="12">
    <source>
        <dbReference type="ARBA" id="ARBA00022989"/>
    </source>
</evidence>
<evidence type="ECO:0000313" key="19">
    <source>
        <dbReference type="EMBL" id="SDL83949.1"/>
    </source>
</evidence>
<feature type="transmembrane region" description="Helical" evidence="17">
    <location>
        <begin position="591"/>
        <end position="610"/>
    </location>
</feature>
<dbReference type="InterPro" id="IPR044492">
    <property type="entry name" value="P_typ_ATPase_HD_dom"/>
</dbReference>
<dbReference type="InterPro" id="IPR059000">
    <property type="entry name" value="ATPase_P-type_domA"/>
</dbReference>
<dbReference type="GO" id="GO:0016887">
    <property type="term" value="F:ATP hydrolysis activity"/>
    <property type="evidence" value="ECO:0007669"/>
    <property type="project" value="InterPro"/>
</dbReference>
<keyword evidence="15 17" id="KW-0472">Membrane</keyword>
<dbReference type="GO" id="GO:0005524">
    <property type="term" value="F:ATP binding"/>
    <property type="evidence" value="ECO:0007669"/>
    <property type="project" value="UniProtKB-UniRule"/>
</dbReference>
<dbReference type="GO" id="GO:0046872">
    <property type="term" value="F:metal ion binding"/>
    <property type="evidence" value="ECO:0007669"/>
    <property type="project" value="UniProtKB-KW"/>
</dbReference>
<keyword evidence="14" id="KW-0406">Ion transport</keyword>
<evidence type="ECO:0000256" key="6">
    <source>
        <dbReference type="ARBA" id="ARBA00022723"/>
    </source>
</evidence>
<protein>
    <recommendedName>
        <fullName evidence="3">P-type Cu(+) transporter</fullName>
        <ecNumber evidence="3">7.2.2.8</ecNumber>
    </recommendedName>
</protein>
<evidence type="ECO:0000256" key="10">
    <source>
        <dbReference type="ARBA" id="ARBA00022842"/>
    </source>
</evidence>
<dbReference type="Gene3D" id="3.40.1110.10">
    <property type="entry name" value="Calcium-transporting ATPase, cytoplasmic domain N"/>
    <property type="match status" value="1"/>
</dbReference>
<evidence type="ECO:0000256" key="13">
    <source>
        <dbReference type="ARBA" id="ARBA00023008"/>
    </source>
</evidence>
<evidence type="ECO:0000256" key="8">
    <source>
        <dbReference type="ARBA" id="ARBA00022796"/>
    </source>
</evidence>
<proteinExistence type="inferred from homology"/>
<evidence type="ECO:0000256" key="16">
    <source>
        <dbReference type="ARBA" id="ARBA00049289"/>
    </source>
</evidence>
<evidence type="ECO:0000256" key="4">
    <source>
        <dbReference type="ARBA" id="ARBA00022448"/>
    </source>
</evidence>
<keyword evidence="9 17" id="KW-0067">ATP-binding</keyword>
<evidence type="ECO:0000256" key="5">
    <source>
        <dbReference type="ARBA" id="ARBA00022692"/>
    </source>
</evidence>
<dbReference type="PRINTS" id="PR00941">
    <property type="entry name" value="CDATPASE"/>
</dbReference>
<dbReference type="SFLD" id="SFLDS00003">
    <property type="entry name" value="Haloacid_Dehalogenase"/>
    <property type="match status" value="1"/>
</dbReference>
<feature type="transmembrane region" description="Helical" evidence="17">
    <location>
        <begin position="251"/>
        <end position="270"/>
    </location>
</feature>
<comment type="catalytic activity">
    <reaction evidence="16">
        <text>Cu(+)(in) + ATP + H2O = Cu(+)(out) + ADP + phosphate + H(+)</text>
        <dbReference type="Rhea" id="RHEA:25792"/>
        <dbReference type="ChEBI" id="CHEBI:15377"/>
        <dbReference type="ChEBI" id="CHEBI:15378"/>
        <dbReference type="ChEBI" id="CHEBI:30616"/>
        <dbReference type="ChEBI" id="CHEBI:43474"/>
        <dbReference type="ChEBI" id="CHEBI:49552"/>
        <dbReference type="ChEBI" id="CHEBI:456216"/>
        <dbReference type="EC" id="7.2.2.8"/>
    </reaction>
</comment>
<evidence type="ECO:0000259" key="18">
    <source>
        <dbReference type="Pfam" id="PF00122"/>
    </source>
</evidence>
<dbReference type="SFLD" id="SFLDF00027">
    <property type="entry name" value="p-type_atpase"/>
    <property type="match status" value="1"/>
</dbReference>
<dbReference type="SUPFAM" id="SSF81653">
    <property type="entry name" value="Calcium ATPase, transduction domain A"/>
    <property type="match status" value="1"/>
</dbReference>
<dbReference type="Gene3D" id="3.40.50.1000">
    <property type="entry name" value="HAD superfamily/HAD-like"/>
    <property type="match status" value="1"/>
</dbReference>
<gene>
    <name evidence="19" type="ORF">SAMN04488502_101961</name>
</gene>
<dbReference type="PANTHER" id="PTHR43079:SF1">
    <property type="entry name" value="CADMIUM_ZINC-TRANSPORTING ATPASE HMA1, CHLOROPLASTIC-RELATED"/>
    <property type="match status" value="1"/>
</dbReference>
<dbReference type="InterPro" id="IPR023299">
    <property type="entry name" value="ATPase_P-typ_cyto_dom_N"/>
</dbReference>
<dbReference type="CDD" id="cd07551">
    <property type="entry name" value="P-type_ATPase_HM_ZosA_PfeT-like"/>
    <property type="match status" value="1"/>
</dbReference>
<dbReference type="InterPro" id="IPR018303">
    <property type="entry name" value="ATPase_P-typ_P_site"/>
</dbReference>
<sequence>MNGEAVAAIQRERAVQGVWERHGAALTTAVSAVLVLLAWYAGTKGWEPLEICLYIAAYVIGGYRKAWEGLQTLIQERDLDVDLLMIVAAVGAASIGYWQDGAILILIFALSGALEGYTMEKTNQDIRSIMKLRPETALILRDNNESRIRVEELQPGDLVLVKPGERIPADGVIQQGYSAVDQASITGESIPVDKACGDEVFAGTINGQGALTIAVTKPAEATLLARIIRLVQEAQSEMPPSQLFVERFERVYARVVIVAALLLLVIPPYAFGWTWDKTVYRAMIFLVVASPCALVSSIMPAILSGISNGARKGILFKGGVHLENIGDIKVVAFDKTGTLTEGKPKVTDIIPLLSQSEAELLRLTAALETLSEHPIARAIVQAAKDKRLELPKAAELQAIPGVGVHGLVNEEEFRIGSLDCLEDNVLSAGHRQMARQLEEQGKTVIYVQSQNQLLGLLAIQDTLRPQARNAVRALRRMGIEVAMLTGDNSATAQAIGKQADVDWVYAGLFPEQKVEIVKKLTASYGKVAMVGDGVNDAPALATAAVGIAMGAAGTDVALETANVVLMADDIEKVADAIALGRRTKQVVKQNIVFAMSVVVLLVAGTFLEHVNLPVGVIGHEGSTLLVIASGLRLLR</sequence>
<evidence type="ECO:0000256" key="3">
    <source>
        <dbReference type="ARBA" id="ARBA00012517"/>
    </source>
</evidence>
<evidence type="ECO:0000256" key="17">
    <source>
        <dbReference type="RuleBase" id="RU362081"/>
    </source>
</evidence>
<feature type="transmembrane region" description="Helical" evidence="17">
    <location>
        <begin position="103"/>
        <end position="120"/>
    </location>
</feature>
<keyword evidence="20" id="KW-1185">Reference proteome</keyword>
<accession>A0A1G9NBW2</accession>
<feature type="transmembrane region" description="Helical" evidence="17">
    <location>
        <begin position="23"/>
        <end position="42"/>
    </location>
</feature>
<evidence type="ECO:0000256" key="9">
    <source>
        <dbReference type="ARBA" id="ARBA00022840"/>
    </source>
</evidence>
<dbReference type="InterPro" id="IPR023214">
    <property type="entry name" value="HAD_sf"/>
</dbReference>
<keyword evidence="17" id="KW-1003">Cell membrane</keyword>
<feature type="transmembrane region" description="Helical" evidence="17">
    <location>
        <begin position="616"/>
        <end position="634"/>
    </location>
</feature>
<dbReference type="SUPFAM" id="SSF56784">
    <property type="entry name" value="HAD-like"/>
    <property type="match status" value="1"/>
</dbReference>
<evidence type="ECO:0000313" key="20">
    <source>
        <dbReference type="Proteomes" id="UP000214880"/>
    </source>
</evidence>
<dbReference type="InterPro" id="IPR001757">
    <property type="entry name" value="P_typ_ATPase"/>
</dbReference>
<dbReference type="PROSITE" id="PS00154">
    <property type="entry name" value="ATPASE_E1_E2"/>
    <property type="match status" value="1"/>
</dbReference>
<dbReference type="FunFam" id="3.40.50.1000:FF:000144">
    <property type="entry name" value="copper-transporting ATPase 1 isoform X2"/>
    <property type="match status" value="1"/>
</dbReference>
<dbReference type="PANTHER" id="PTHR43079">
    <property type="entry name" value="PROBABLE CADMIUM/ZINC-TRANSPORTING ATPASE HMA1"/>
    <property type="match status" value="1"/>
</dbReference>
<feature type="transmembrane region" description="Helical" evidence="17">
    <location>
        <begin position="282"/>
        <end position="303"/>
    </location>
</feature>
<evidence type="ECO:0000256" key="15">
    <source>
        <dbReference type="ARBA" id="ARBA00023136"/>
    </source>
</evidence>
<dbReference type="InterPro" id="IPR027256">
    <property type="entry name" value="P-typ_ATPase_IB"/>
</dbReference>